<protein>
    <submittedName>
        <fullName evidence="2">CHAT domain-containing protein</fullName>
    </submittedName>
</protein>
<evidence type="ECO:0000313" key="2">
    <source>
        <dbReference type="EMBL" id="MBH8572838.1"/>
    </source>
</evidence>
<evidence type="ECO:0000313" key="3">
    <source>
        <dbReference type="Proteomes" id="UP000662314"/>
    </source>
</evidence>
<gene>
    <name evidence="2" type="ORF">I8752_07365</name>
</gene>
<name>A0A8J7I2H1_9NOST</name>
<dbReference type="Pfam" id="PF12770">
    <property type="entry name" value="CHAT"/>
    <property type="match status" value="1"/>
</dbReference>
<dbReference type="EMBL" id="JAECZA010000019">
    <property type="protein sequence ID" value="MBH8572838.1"/>
    <property type="molecule type" value="Genomic_DNA"/>
</dbReference>
<sequence length="211" mass="23772">MRRKNWQPLQPEQILQIVTRKEEPSSLKTILILAANPKNLTPLRLSEEVREIDEALHRSQKHGQFRLKQKWAVRAIDVRRALLDHEPQIVHFCGHGSGNEGLVLEDENGQSKILSTEALANTFELCAEHVECVLLNACYSEVQAEAIIKYIDYVIGMSDAIEDTAAINFATGFYDALGAGKSLDNAYKWGCNAIQSENLPDHLKPKLKKKK</sequence>
<comment type="caution">
    <text evidence="2">The sequence shown here is derived from an EMBL/GenBank/DDBJ whole genome shotgun (WGS) entry which is preliminary data.</text>
</comment>
<dbReference type="AlphaFoldDB" id="A0A8J7I2H1"/>
<proteinExistence type="predicted"/>
<dbReference type="InterPro" id="IPR024983">
    <property type="entry name" value="CHAT_dom"/>
</dbReference>
<keyword evidence="3" id="KW-1185">Reference proteome</keyword>
<evidence type="ECO:0000259" key="1">
    <source>
        <dbReference type="Pfam" id="PF12770"/>
    </source>
</evidence>
<feature type="domain" description="CHAT" evidence="1">
    <location>
        <begin position="23"/>
        <end position="186"/>
    </location>
</feature>
<reference evidence="2 3" key="1">
    <citation type="journal article" date="2021" name="Int. J. Syst. Evol. Microbiol.">
        <title>Amazonocrinis nigriterrae gen. nov., sp. nov., Atlanticothrix silvestris gen. nov., sp. nov. and Dendronalium phyllosphericum gen. nov., sp. nov., nostocacean cyanobacteria from Brazilian environments.</title>
        <authorList>
            <person name="Alvarenga D.O."/>
            <person name="Andreote A.P.D."/>
            <person name="Branco L.H.Z."/>
            <person name="Delbaje E."/>
            <person name="Cruz R.B."/>
            <person name="Varani A.M."/>
            <person name="Fiore M.F."/>
        </authorList>
    </citation>
    <scope>NUCLEOTIDE SEQUENCE [LARGE SCALE GENOMIC DNA]</scope>
    <source>
        <strain evidence="2 3">CENA369</strain>
    </source>
</reference>
<dbReference type="Proteomes" id="UP000662314">
    <property type="component" value="Unassembled WGS sequence"/>
</dbReference>
<accession>A0A8J7I2H1</accession>
<organism evidence="2 3">
    <name type="scientific">Dendronalium phyllosphericum CENA369</name>
    <dbReference type="NCBI Taxonomy" id="1725256"/>
    <lineage>
        <taxon>Bacteria</taxon>
        <taxon>Bacillati</taxon>
        <taxon>Cyanobacteriota</taxon>
        <taxon>Cyanophyceae</taxon>
        <taxon>Nostocales</taxon>
        <taxon>Nostocaceae</taxon>
        <taxon>Dendronalium</taxon>
        <taxon>Dendronalium phyllosphericum</taxon>
    </lineage>
</organism>